<organism evidence="1 2">
    <name type="scientific">Pseudomonas fluorescens</name>
    <dbReference type="NCBI Taxonomy" id="294"/>
    <lineage>
        <taxon>Bacteria</taxon>
        <taxon>Pseudomonadati</taxon>
        <taxon>Pseudomonadota</taxon>
        <taxon>Gammaproteobacteria</taxon>
        <taxon>Pseudomonadales</taxon>
        <taxon>Pseudomonadaceae</taxon>
        <taxon>Pseudomonas</taxon>
    </lineage>
</organism>
<dbReference type="InterPro" id="IPR008964">
    <property type="entry name" value="Invasin/intimin_cell_adhesion"/>
</dbReference>
<dbReference type="Proteomes" id="UP000059425">
    <property type="component" value="Chromosome"/>
</dbReference>
<evidence type="ECO:0000313" key="1">
    <source>
        <dbReference type="EMBL" id="ALI09565.1"/>
    </source>
</evidence>
<reference evidence="2" key="1">
    <citation type="submission" date="2015-09" db="EMBL/GenBank/DDBJ databases">
        <title>Whole genome sequence of Pseudomonas fluorescens FW300-N2C3.</title>
        <authorList>
            <person name="Ray J."/>
            <person name="Melnyk R."/>
            <person name="Deutschbauer A."/>
        </authorList>
    </citation>
    <scope>NUCLEOTIDE SEQUENCE [LARGE SCALE GENOMIC DNA]</scope>
    <source>
        <strain evidence="2">FW300-N2C3</strain>
    </source>
</reference>
<dbReference type="Pfam" id="PF26182">
    <property type="entry name" value="Ig_NUP210_5th"/>
    <property type="match status" value="1"/>
</dbReference>
<accession>A0A0N9WZS0</accession>
<dbReference type="Gene3D" id="2.60.40.1080">
    <property type="match status" value="1"/>
</dbReference>
<reference evidence="1 2" key="2">
    <citation type="journal article" date="2018" name="Nature">
        <title>Mutant phenotypes for thousands of bacterial genes of unknown function.</title>
        <authorList>
            <person name="Price M.N."/>
            <person name="Wetmore K.M."/>
            <person name="Waters R.J."/>
            <person name="Callaghan M."/>
            <person name="Ray J."/>
            <person name="Liu H."/>
            <person name="Kuehl J.V."/>
            <person name="Melnyk R.A."/>
            <person name="Lamson J.S."/>
            <person name="Suh Y."/>
            <person name="Carlson H.K."/>
            <person name="Esquivel Z."/>
            <person name="Sadeeshkumar H."/>
            <person name="Chakraborty R."/>
            <person name="Zane G.M."/>
            <person name="Rubin B.E."/>
            <person name="Wall J.D."/>
            <person name="Visel A."/>
            <person name="Bristow J."/>
            <person name="Blow M.J."/>
            <person name="Arkin A.P."/>
            <person name="Deutschbauer A.M."/>
        </authorList>
    </citation>
    <scope>NUCLEOTIDE SEQUENCE [LARGE SCALE GENOMIC DNA]</scope>
    <source>
        <strain evidence="1 2">FW300-N2C3</strain>
    </source>
</reference>
<name>A0A0N9WZS0_PSEFL</name>
<dbReference type="RefSeq" id="WP_060741707.1">
    <property type="nucleotide sequence ID" value="NZ_CP012831.1"/>
</dbReference>
<dbReference type="OrthoDB" id="6845417at2"/>
<dbReference type="EMBL" id="CP012831">
    <property type="protein sequence ID" value="ALI09565.1"/>
    <property type="molecule type" value="Genomic_DNA"/>
</dbReference>
<evidence type="ECO:0000313" key="2">
    <source>
        <dbReference type="Proteomes" id="UP000059425"/>
    </source>
</evidence>
<gene>
    <name evidence="1" type="ORF">AO356_23010</name>
</gene>
<protein>
    <recommendedName>
        <fullName evidence="3">BIG2 domain-containing protein</fullName>
    </recommendedName>
</protein>
<evidence type="ECO:0008006" key="3">
    <source>
        <dbReference type="Google" id="ProtNLM"/>
    </source>
</evidence>
<dbReference type="Gene3D" id="2.60.40.10">
    <property type="entry name" value="Immunoglobulins"/>
    <property type="match status" value="3"/>
</dbReference>
<proteinExistence type="predicted"/>
<dbReference type="SUPFAM" id="SSF49373">
    <property type="entry name" value="Invasin/intimin cell-adhesion fragments"/>
    <property type="match status" value="1"/>
</dbReference>
<dbReference type="InterPro" id="IPR013783">
    <property type="entry name" value="Ig-like_fold"/>
</dbReference>
<sequence length="2075" mass="220542">MTFFRLYLPPRRPSSDGHLSLWPLIIAGMASPIVDGDGGIGLGVVEDHEEGVFCIIDPWSAPMQAGDIVDLYLDSNVVWHHELLADEENEPLFFFVSREWFVPGWIERCYYVLLRKDETAPDDPSAALRLLVKLDRPGGRDKEPHLPGHSELKRVQLPPEVIAQGVDAAWAAKGVPMTILPYPNIAVRDVIQVKWGSVFLDPLVLTPEQAEGTQPIEVIADQAKILAGGDSNALLVQYEVHDEVWNYSEKWSISTTVKVDAGAWRLVAPIIEDAIDGIIDLKALNQQDVTVQILVRTEEFDIGDTVTMTWIGTPQVGKPLIHTQAHEITNIPSILPLKVPYAEVRAIAMGSADASYVLTKKNGGPPLSSKHAFASVVGDVYAHPAPFLREQVGDSLDPDTLMASVDIAYPGIANGDVIELIWEGLRSDSTPYVYPQTHTVSRNEAEDKSVTLYVSAEHISVLANGRLDLWYQVSNDQAAVYGVSESEHLLVKVQAPIATLPPPKVPDAPDGVLDPSKIFDKVKVLVEYEGTVKGDILTYYWTGSNPLASTSSWIPITAVSAGQPVSFRVDADFVTGNIGQTVKVRYTLKHANGTYSYSATLDLLIGFLVGELPPPKVIQAPDALLDPFNALAGVDIEIGYESMEPALDTVILKWLGTPGPGTSEDLEQPGDQSGKVQFHLDASFVGANISRVVSVGYDVERYGFITPSESLPLTISAFADPDTQLPHPQVTQANADRQELNLATFRGNAEATVSKWPFSAAGQKVWLRLEGQTDNATSYDIPLLAGASISEGQASSGLRESVLRSELEKLGHNTPLDVICRVSFSGEAEEANTLEFPVTHYTFKVRHDWVVPDIRRVYDTWGDIGEGGYSVDTRVTLSGVATPESTLEFFDDTAGVGTASVVLEGDWTFPLSGLQPKDYRLTAQARDGSGNVSNRRTFTAVRLVPPTLDSVTDSRGELANGDTTVDTRVTLAGKASAMQRVEIFDNTTVSLGNATANAAGDWNRDVSALSVTRHSLTAKALYGDGVVSSARTFTVTALTAPLITSVQDSKGELDNGDTTVDTRVTLTGKASIQQEVEIFDNLTVSHGRKKTDDNGNWDLVISGLSVTGHSLTAKAIYGNGQTSAARTFTVTALTVPSITSVRDSRGELNDGDTTVDTRVTLTGKASIEQEVEIFDNLTESHGRKKTDGSGNWTLDISGLSVTGHSLTAKALYGSGQTSTARTFTVTALAVPSITSVRDSKGELDNGDVTVDTRVTLTGKASIEQEVEIFDNLTVSHGRKKTDNNGNWDLVISGLSETDHSLTAKALYGSGATSTARTFTVTALDRPTIASVRDSKGEVRNGGTTLDTRVTLAGKASVRQEVEIFDNLTVSHGRKRADDNGDWDLVVSGLSMTNHSFTAKAIYGDGASSEARTFKVTAILTPTLTDIADSRGSVVGKATVETRVTVTGTGSSGQRIQLRDADADIGSPVDIPDNATTWTANLTGLTVKGYNLKAKALYDNGQESGTLAFSVTASLTPTLTDITDSQGSVVGKATVETSVTVTGTGSSGQGIQLRDANANIGSPINIPGNATTWTANLTGLTAKGYSIKAKALYGNGQESGALAFSVTAGITPTITDITDSRGSVVGKTTIETRVTVSGTGSSGQSIQLRDSGANIGSPIDIPANATTWTAELTGLSIKGYDIKAKALYGNGQESAAKAFFVTANVAPTLSDIRDSKGSVVGGVTVETSVRVTGTGSSGQRIQLRDGNTNIGNPINIPAVGTNWETTLTGLSAKAYGLKAKALYGNEQESAAKAFTVTALRSPAITFIRNAANVDIPPNGSTTDTQVTVQGNASSLQHVKILDNGGDKGDAQANAAGDWSKLVTGLGVGAHPMTIRALYGSGVPDSAVRTFHVAQALPPLVFNTSPVTLSGRIYIIYGSHVLPAFGAGTSVHHQASGGRPGYSYRSSNAAVAVVDGNGWVTVRSRGQTTITARDAAGQEKSYSVSVTGVILCEGVGGGTWPQINSNTAARGARMPSMGELREIYNTYGNRWPLGNGYYWCKDVAATWPVTRYYMKNLVNGTEAHVQYYGNAFGVGLK</sequence>